<evidence type="ECO:0000256" key="11">
    <source>
        <dbReference type="ARBA" id="ARBA00022927"/>
    </source>
</evidence>
<evidence type="ECO:0000256" key="6">
    <source>
        <dbReference type="ARBA" id="ARBA00022723"/>
    </source>
</evidence>
<evidence type="ECO:0000256" key="1">
    <source>
        <dbReference type="ARBA" id="ARBA00001946"/>
    </source>
</evidence>
<evidence type="ECO:0000256" key="2">
    <source>
        <dbReference type="ARBA" id="ARBA00022448"/>
    </source>
</evidence>
<dbReference type="Proteomes" id="UP000030748">
    <property type="component" value="Unassembled WGS sequence"/>
</dbReference>
<sequence length="399" mass="43856">ILHRLSTAEAKLSSQPFHLDSAVKEAIKEKGDLDISLCILVIGKTGVGKSATINTLFGETKTAVNAFEPSTNRVKEIIGTINGVKVKVFDTPGLGTSSMEDQSINRRVLSSIKKVMKKTPPDVILFVDRLDTQTDNNLNDLHVMKSVASCLGSSMRQKSILVLTHGNSIFFSDGLDEALVAAQKLRVFQELIRHSSMEINRGPLIPVCVVENHSCRESWRLELLLLCCSIKTLSESSSSIIAIENSLFDNREKLFGLQSTLSYLLSVLLQPSFHRKQRCNDASDLDLEFPSLSDIEEGIEAQLNDDKQELNIKLHSRVPLGLTVVRHGGEMYACKLESRFPVGGKSSVNAGFGMNSRLTGQICIKARDSDQLQIAALAVFLPVAGAVFRGIFRRSDEDN</sequence>
<keyword evidence="5" id="KW-0812">Transmembrane</keyword>
<reference evidence="18 19" key="1">
    <citation type="journal article" date="2013" name="Proc. Natl. Acad. Sci. U.S.A.">
        <title>Fine-scale variation in meiotic recombination in Mimulus inferred from population shotgun sequencing.</title>
        <authorList>
            <person name="Hellsten U."/>
            <person name="Wright K.M."/>
            <person name="Jenkins J."/>
            <person name="Shu S."/>
            <person name="Yuan Y."/>
            <person name="Wessler S.R."/>
            <person name="Schmutz J."/>
            <person name="Willis J.H."/>
            <person name="Rokhsar D.S."/>
        </authorList>
    </citation>
    <scope>NUCLEOTIDE SEQUENCE [LARGE SCALE GENOMIC DNA]</scope>
    <source>
        <strain evidence="19">cv. DUN x IM62</strain>
    </source>
</reference>
<dbReference type="GO" id="GO:0045037">
    <property type="term" value="P:protein import into chloroplast stroma"/>
    <property type="evidence" value="ECO:0000318"/>
    <property type="project" value="GO_Central"/>
</dbReference>
<dbReference type="InterPro" id="IPR006703">
    <property type="entry name" value="G_AIG1"/>
</dbReference>
<comment type="cofactor">
    <cofactor evidence="1">
        <name>Mg(2+)</name>
        <dbReference type="ChEBI" id="CHEBI:18420"/>
    </cofactor>
</comment>
<dbReference type="STRING" id="4155.A0A022RV93"/>
<evidence type="ECO:0000256" key="3">
    <source>
        <dbReference type="ARBA" id="ARBA00022528"/>
    </source>
</evidence>
<keyword evidence="3" id="KW-0150">Chloroplast</keyword>
<dbReference type="GO" id="GO:0046872">
    <property type="term" value="F:metal ion binding"/>
    <property type="evidence" value="ECO:0007669"/>
    <property type="project" value="UniProtKB-KW"/>
</dbReference>
<keyword evidence="8" id="KW-0378">Hydrolase</keyword>
<dbReference type="PANTHER" id="PTHR10903">
    <property type="entry name" value="GTPASE, IMAP FAMILY MEMBER-RELATED"/>
    <property type="match status" value="1"/>
</dbReference>
<dbReference type="Gene3D" id="3.40.50.300">
    <property type="entry name" value="P-loop containing nucleotide triphosphate hydrolases"/>
    <property type="match status" value="1"/>
</dbReference>
<dbReference type="PROSITE" id="PS51720">
    <property type="entry name" value="G_AIG1"/>
    <property type="match status" value="1"/>
</dbReference>
<dbReference type="AlphaFoldDB" id="A0A022RV93"/>
<comment type="subcellular location">
    <subcellularLocation>
        <location evidence="15">Plastid</location>
        <location evidence="15">Chloroplast outer membrane</location>
        <topology evidence="15">Single-pass membrane protein</topology>
    </subcellularLocation>
</comment>
<dbReference type="GO" id="GO:0003924">
    <property type="term" value="F:GTPase activity"/>
    <property type="evidence" value="ECO:0000318"/>
    <property type="project" value="GO_Central"/>
</dbReference>
<dbReference type="GO" id="GO:0009707">
    <property type="term" value="C:chloroplast outer membrane"/>
    <property type="evidence" value="ECO:0000318"/>
    <property type="project" value="GO_Central"/>
</dbReference>
<keyword evidence="10" id="KW-0460">Magnesium</keyword>
<keyword evidence="11" id="KW-0653">Protein transport</keyword>
<keyword evidence="12" id="KW-1133">Transmembrane helix</keyword>
<evidence type="ECO:0000256" key="10">
    <source>
        <dbReference type="ARBA" id="ARBA00022842"/>
    </source>
</evidence>
<organism evidence="18 19">
    <name type="scientific">Erythranthe guttata</name>
    <name type="common">Yellow monkey flower</name>
    <name type="synonym">Mimulus guttatus</name>
    <dbReference type="NCBI Taxonomy" id="4155"/>
    <lineage>
        <taxon>Eukaryota</taxon>
        <taxon>Viridiplantae</taxon>
        <taxon>Streptophyta</taxon>
        <taxon>Embryophyta</taxon>
        <taxon>Tracheophyta</taxon>
        <taxon>Spermatophyta</taxon>
        <taxon>Magnoliopsida</taxon>
        <taxon>eudicotyledons</taxon>
        <taxon>Gunneridae</taxon>
        <taxon>Pentapetalae</taxon>
        <taxon>asterids</taxon>
        <taxon>lamiids</taxon>
        <taxon>Lamiales</taxon>
        <taxon>Phrymaceae</taxon>
        <taxon>Erythranthe</taxon>
    </lineage>
</organism>
<dbReference type="InterPro" id="IPR045058">
    <property type="entry name" value="GIMA/IAN/Toc"/>
</dbReference>
<keyword evidence="7" id="KW-0547">Nucleotide-binding</keyword>
<evidence type="ECO:0000256" key="12">
    <source>
        <dbReference type="ARBA" id="ARBA00022989"/>
    </source>
</evidence>
<dbReference type="InterPro" id="IPR024283">
    <property type="entry name" value="TOC159_MAD"/>
</dbReference>
<evidence type="ECO:0000256" key="16">
    <source>
        <dbReference type="ARBA" id="ARBA00023775"/>
    </source>
</evidence>
<keyword evidence="14" id="KW-0472">Membrane</keyword>
<evidence type="ECO:0000313" key="19">
    <source>
        <dbReference type="Proteomes" id="UP000030748"/>
    </source>
</evidence>
<evidence type="ECO:0000256" key="15">
    <source>
        <dbReference type="ARBA" id="ARBA00023766"/>
    </source>
</evidence>
<dbReference type="EMBL" id="KI630229">
    <property type="protein sequence ID" value="EYU43949.1"/>
    <property type="molecule type" value="Genomic_DNA"/>
</dbReference>
<evidence type="ECO:0000256" key="4">
    <source>
        <dbReference type="ARBA" id="ARBA00022640"/>
    </source>
</evidence>
<dbReference type="SUPFAM" id="SSF52540">
    <property type="entry name" value="P-loop containing nucleoside triphosphate hydrolases"/>
    <property type="match status" value="1"/>
</dbReference>
<feature type="non-terminal residue" evidence="18">
    <location>
        <position position="1"/>
    </location>
</feature>
<accession>A0A022RV93</accession>
<keyword evidence="2" id="KW-0813">Transport</keyword>
<dbReference type="InterPro" id="IPR027417">
    <property type="entry name" value="P-loop_NTPase"/>
</dbReference>
<gene>
    <name evidence="18" type="ORF">MIMGU_mgv1a0032952mg</name>
</gene>
<keyword evidence="4" id="KW-0934">Plastid</keyword>
<evidence type="ECO:0000259" key="17">
    <source>
        <dbReference type="PROSITE" id="PS51720"/>
    </source>
</evidence>
<dbReference type="GO" id="GO:0045036">
    <property type="term" value="P:protein targeting to chloroplast"/>
    <property type="evidence" value="ECO:0000318"/>
    <property type="project" value="GO_Central"/>
</dbReference>
<dbReference type="Pfam" id="PF04548">
    <property type="entry name" value="AIG1"/>
    <property type="match status" value="1"/>
</dbReference>
<comment type="similarity">
    <text evidence="16">Belongs to the TRAFAC class TrmE-Era-EngA-EngB-Septin-like GTPase superfamily. AIG1/Toc34/Toc159-like paraseptin GTPase family. TOC159 subfamily.</text>
</comment>
<name>A0A022RV93_ERYGU</name>
<dbReference type="PANTHER" id="PTHR10903:SF120">
    <property type="entry name" value="TRANSLOCASE OF CHLOROPLAST 159, CHLOROPLASTIC"/>
    <property type="match status" value="1"/>
</dbReference>
<protein>
    <recommendedName>
        <fullName evidence="17">AIG1-type G domain-containing protein</fullName>
    </recommendedName>
</protein>
<proteinExistence type="inferred from homology"/>
<evidence type="ECO:0000313" key="18">
    <source>
        <dbReference type="EMBL" id="EYU43949.1"/>
    </source>
</evidence>
<keyword evidence="6" id="KW-0479">Metal-binding</keyword>
<keyword evidence="19" id="KW-1185">Reference proteome</keyword>
<dbReference type="Pfam" id="PF11886">
    <property type="entry name" value="TOC159_MAD"/>
    <property type="match status" value="1"/>
</dbReference>
<evidence type="ECO:0000256" key="14">
    <source>
        <dbReference type="ARBA" id="ARBA00023136"/>
    </source>
</evidence>
<evidence type="ECO:0000256" key="13">
    <source>
        <dbReference type="ARBA" id="ARBA00023134"/>
    </source>
</evidence>
<feature type="domain" description="AIG1-type G" evidence="17">
    <location>
        <begin position="34"/>
        <end position="251"/>
    </location>
</feature>
<keyword evidence="9" id="KW-1002">Plastid outer membrane</keyword>
<dbReference type="GO" id="GO:0005525">
    <property type="term" value="F:GTP binding"/>
    <property type="evidence" value="ECO:0007669"/>
    <property type="project" value="UniProtKB-KW"/>
</dbReference>
<evidence type="ECO:0000256" key="5">
    <source>
        <dbReference type="ARBA" id="ARBA00022692"/>
    </source>
</evidence>
<evidence type="ECO:0000256" key="9">
    <source>
        <dbReference type="ARBA" id="ARBA00022805"/>
    </source>
</evidence>
<evidence type="ECO:0000256" key="7">
    <source>
        <dbReference type="ARBA" id="ARBA00022741"/>
    </source>
</evidence>
<evidence type="ECO:0000256" key="8">
    <source>
        <dbReference type="ARBA" id="ARBA00022801"/>
    </source>
</evidence>
<keyword evidence="13" id="KW-0342">GTP-binding</keyword>